<dbReference type="InterPro" id="IPR001258">
    <property type="entry name" value="NHL_repeat"/>
</dbReference>
<feature type="transmembrane region" description="Helical" evidence="3">
    <location>
        <begin position="40"/>
        <end position="63"/>
    </location>
</feature>
<dbReference type="GO" id="GO:0008270">
    <property type="term" value="F:zinc ion binding"/>
    <property type="evidence" value="ECO:0007669"/>
    <property type="project" value="UniProtKB-KW"/>
</dbReference>
<reference evidence="4" key="1">
    <citation type="submission" date="2021-02" db="EMBL/GenBank/DDBJ databases">
        <authorList>
            <person name="Nowell W R."/>
        </authorList>
    </citation>
    <scope>NUCLEOTIDE SEQUENCE</scope>
</reference>
<keyword evidence="3" id="KW-0472">Membrane</keyword>
<dbReference type="InterPro" id="IPR011042">
    <property type="entry name" value="6-blade_b-propeller_TolB-like"/>
</dbReference>
<comment type="caution">
    <text evidence="4">The sequence shown here is derived from an EMBL/GenBank/DDBJ whole genome shotgun (WGS) entry which is preliminary data.</text>
</comment>
<dbReference type="OrthoDB" id="342730at2759"/>
<keyword evidence="1" id="KW-0677">Repeat</keyword>
<keyword evidence="3" id="KW-1133">Transmembrane helix</keyword>
<evidence type="ECO:0000256" key="2">
    <source>
        <dbReference type="PROSITE-ProRule" id="PRU00504"/>
    </source>
</evidence>
<gene>
    <name evidence="4" type="ORF">EDS130_LOCUS25800</name>
</gene>
<dbReference type="Gene3D" id="2.120.10.30">
    <property type="entry name" value="TolB, C-terminal domain"/>
    <property type="match status" value="1"/>
</dbReference>
<dbReference type="EMBL" id="CAJNOJ010000153">
    <property type="protein sequence ID" value="CAF1209294.1"/>
    <property type="molecule type" value="Genomic_DNA"/>
</dbReference>
<evidence type="ECO:0000313" key="4">
    <source>
        <dbReference type="EMBL" id="CAF1209294.1"/>
    </source>
</evidence>
<dbReference type="Proteomes" id="UP000663852">
    <property type="component" value="Unassembled WGS sequence"/>
</dbReference>
<evidence type="ECO:0000313" key="5">
    <source>
        <dbReference type="Proteomes" id="UP000663852"/>
    </source>
</evidence>
<dbReference type="PANTHER" id="PTHR24104">
    <property type="entry name" value="E3 UBIQUITIN-PROTEIN LIGASE NHLRC1-RELATED"/>
    <property type="match status" value="1"/>
</dbReference>
<dbReference type="Gene3D" id="2.40.10.500">
    <property type="match status" value="1"/>
</dbReference>
<accession>A0A814WVD7</accession>
<sequence length="386" mass="42842">MKSNNTVDHELNVTSLSVLQTDVAQSDTSNEYTRSEKRTCVIFVSSVIILIAIIIIIILTIIAKETPIIKKSVTTTTTRTTEVLFNVTMTVTEDYPSWNQYGISISIGMILRSVKGITVDDDDHETIYFADSSANCIVRRRSNVAKGEVIAGGNGRGNKSNQLHAPTHTVIDKAKNSIIICDSGNRRVVRWSLQNSSDQQIIASNVTCTDIAIDRDGAIYISDHEQCVVTRWKEGESRGKVVAGGNGKGRGLDQLHYPTYLAVDQDYSVYVSDSNNNRVMKWLKNAKEGIVVAGGRGSGAHMKELNGPKGIFVDQRSNVYVVDSLNHRVMRWSDRSRDIWIVVGGYGDGRASHQLFAPEDISIDRQGNLYVIDDGNRRIQKFEFEP</sequence>
<dbReference type="SUPFAM" id="SSF101898">
    <property type="entry name" value="NHL repeat"/>
    <property type="match status" value="1"/>
</dbReference>
<organism evidence="4 5">
    <name type="scientific">Adineta ricciae</name>
    <name type="common">Rotifer</name>
    <dbReference type="NCBI Taxonomy" id="249248"/>
    <lineage>
        <taxon>Eukaryota</taxon>
        <taxon>Metazoa</taxon>
        <taxon>Spiralia</taxon>
        <taxon>Gnathifera</taxon>
        <taxon>Rotifera</taxon>
        <taxon>Eurotatoria</taxon>
        <taxon>Bdelloidea</taxon>
        <taxon>Adinetida</taxon>
        <taxon>Adinetidae</taxon>
        <taxon>Adineta</taxon>
    </lineage>
</organism>
<dbReference type="GO" id="GO:0000209">
    <property type="term" value="P:protein polyubiquitination"/>
    <property type="evidence" value="ECO:0007669"/>
    <property type="project" value="TreeGrafter"/>
</dbReference>
<dbReference type="PANTHER" id="PTHR24104:SF25">
    <property type="entry name" value="PROTEIN LIN-41"/>
    <property type="match status" value="1"/>
</dbReference>
<dbReference type="GO" id="GO:0061630">
    <property type="term" value="F:ubiquitin protein ligase activity"/>
    <property type="evidence" value="ECO:0007669"/>
    <property type="project" value="TreeGrafter"/>
</dbReference>
<keyword evidence="3" id="KW-0812">Transmembrane</keyword>
<dbReference type="CDD" id="cd05819">
    <property type="entry name" value="NHL"/>
    <property type="match status" value="1"/>
</dbReference>
<dbReference type="GO" id="GO:0043161">
    <property type="term" value="P:proteasome-mediated ubiquitin-dependent protein catabolic process"/>
    <property type="evidence" value="ECO:0007669"/>
    <property type="project" value="TreeGrafter"/>
</dbReference>
<protein>
    <submittedName>
        <fullName evidence="4">Uncharacterized protein</fullName>
    </submittedName>
</protein>
<dbReference type="InterPro" id="IPR050952">
    <property type="entry name" value="TRIM-NHL_E3_ligases"/>
</dbReference>
<name>A0A814WVD7_ADIRI</name>
<dbReference type="PROSITE" id="PS51125">
    <property type="entry name" value="NHL"/>
    <property type="match status" value="1"/>
</dbReference>
<evidence type="ECO:0000256" key="1">
    <source>
        <dbReference type="ARBA" id="ARBA00022737"/>
    </source>
</evidence>
<evidence type="ECO:0000256" key="3">
    <source>
        <dbReference type="SAM" id="Phobius"/>
    </source>
</evidence>
<dbReference type="AlphaFoldDB" id="A0A814WVD7"/>
<proteinExistence type="predicted"/>
<feature type="repeat" description="NHL" evidence="2">
    <location>
        <begin position="349"/>
        <end position="385"/>
    </location>
</feature>